<feature type="region of interest" description="Disordered" evidence="3">
    <location>
        <begin position="2514"/>
        <end position="2576"/>
    </location>
</feature>
<dbReference type="NCBIfam" id="TIGR01965">
    <property type="entry name" value="VCBS_repeat"/>
    <property type="match status" value="3"/>
</dbReference>
<keyword evidence="6" id="KW-1185">Reference proteome</keyword>
<evidence type="ECO:0000313" key="5">
    <source>
        <dbReference type="EMBL" id="RFB05164.1"/>
    </source>
</evidence>
<dbReference type="GO" id="GO:0016020">
    <property type="term" value="C:membrane"/>
    <property type="evidence" value="ECO:0007669"/>
    <property type="project" value="InterPro"/>
</dbReference>
<dbReference type="InterPro" id="IPR010221">
    <property type="entry name" value="VCBS_dom"/>
</dbReference>
<organism evidence="5 6">
    <name type="scientific">Parvularcula marina</name>
    <dbReference type="NCBI Taxonomy" id="2292771"/>
    <lineage>
        <taxon>Bacteria</taxon>
        <taxon>Pseudomonadati</taxon>
        <taxon>Pseudomonadota</taxon>
        <taxon>Alphaproteobacteria</taxon>
        <taxon>Parvularculales</taxon>
        <taxon>Parvularculaceae</taxon>
        <taxon>Parvularcula</taxon>
    </lineage>
</organism>
<keyword evidence="2" id="KW-0964">Secreted</keyword>
<reference evidence="5 6" key="1">
    <citation type="submission" date="2018-08" db="EMBL/GenBank/DDBJ databases">
        <title>Parvularcula sp. SM1705, isolated from surface water of the South Sea China.</title>
        <authorList>
            <person name="Sun L."/>
        </authorList>
    </citation>
    <scope>NUCLEOTIDE SEQUENCE [LARGE SCALE GENOMIC DNA]</scope>
    <source>
        <strain evidence="5 6">SM1705</strain>
    </source>
</reference>
<dbReference type="PANTHER" id="PTHR38340:SF1">
    <property type="entry name" value="S-LAYER PROTEIN"/>
    <property type="match status" value="1"/>
</dbReference>
<dbReference type="InterPro" id="IPR001343">
    <property type="entry name" value="Hemolysn_Ca-bd"/>
</dbReference>
<evidence type="ECO:0000259" key="4">
    <source>
        <dbReference type="PROSITE" id="PS50268"/>
    </source>
</evidence>
<dbReference type="InterPro" id="IPR011049">
    <property type="entry name" value="Serralysin-like_metalloprot_C"/>
</dbReference>
<dbReference type="GO" id="GO:0007156">
    <property type="term" value="P:homophilic cell adhesion via plasma membrane adhesion molecules"/>
    <property type="evidence" value="ECO:0007669"/>
    <property type="project" value="InterPro"/>
</dbReference>
<dbReference type="InterPro" id="IPR002126">
    <property type="entry name" value="Cadherin-like_dom"/>
</dbReference>
<evidence type="ECO:0000256" key="2">
    <source>
        <dbReference type="ARBA" id="ARBA00022525"/>
    </source>
</evidence>
<feature type="compositionally biased region" description="Basic and acidic residues" evidence="3">
    <location>
        <begin position="2560"/>
        <end position="2569"/>
    </location>
</feature>
<dbReference type="Pfam" id="PF00353">
    <property type="entry name" value="HemolysinCabind"/>
    <property type="match status" value="8"/>
</dbReference>
<dbReference type="InterPro" id="IPR008514">
    <property type="entry name" value="T6SS_Hcp"/>
</dbReference>
<dbReference type="Gene3D" id="2.60.40.3440">
    <property type="match status" value="4"/>
</dbReference>
<dbReference type="InterPro" id="IPR040853">
    <property type="entry name" value="RapA2_cadherin-like"/>
</dbReference>
<evidence type="ECO:0000256" key="1">
    <source>
        <dbReference type="ARBA" id="ARBA00004613"/>
    </source>
</evidence>
<sequence length="2858" mass="292761">MTPHPRESSGFLGEISMDYFLTIDGVNDGTDGFEPFALFEHGMSRSEALLFSGYQGFGPVRIESAPADISVNSFSSRQAIETGLNTPGGNEQIALNADNLLLPAAAQSLSSISGIAKTYLFIDGLNGGSTDIGFEGAFEINSVQLGAGLSVSNGTPGAPSFSELNVTLEGMSADLLSAIAAGAGIESIQVLAVDGSGDTLYDLRLGDVFVTGNSVSSGGGTPNTSLSFFYEKIGLTLGDKSFGFNVASNMSIEADAIAEPVPAVENGLEDGAAVQYYLTIDGYNGGVSDKGFKGAFEIDSFQFGAGVGVSVGGGAPMLSLPSFSELTVSLQGFAPGLFAELIASQRLGAVQIEGVDVNGDVIYDLRLTDVFLGSQSVSAGGATPASSLSFNYQKIGLITESGDFGYDLPSGTEINAQNLAQASADPMLDLETQSADNYYLIIDSGANGAAGKGYFEIELGSVQFGAGVGISGNNKSAPSFSEVTVTFNGIAANLFDFIGAGNSIGPVRIVGTDNSSANGSKGAVIYELRLDDAYVTGNSISGGAGSALSTSLSLASERIGFITDPSSFGYDIATQTSADPENLPVAMANQGGFGTAAIEQYYLVIDGLDGGVTSKGFEGAFEINSLQFGAGAPLQFMAATPMQGMPSFSEITVSLDGISPTLFTLLATGADLGAVSIKGVSAGSVVTEIRLADALLSGNSVSAGGSDFSSSLSFAYDQIGIITPNGNAGYDLSAGTLINALNMDEAVGGNGSDHENGAVEQYYLLIDGLNGGSTDKGFSGWFEIDSLQFGAGLSIQNGSPQNAAFFSEISVSLDGISPELLDELASGNGLSAVWIAGINANGEVIYDLRLGDVDITGNSISGGNGFSVSSSLSFAYSRIGLITTESEFGFNLISNTVIDPDTIASPAASAIDGLAENAVTQYFLTIDGFDGGSSGKGGADQTYLLDSIQFGAGVAVQQGGPKGNPSFSEITIMLDDITPELFEVLANGDILPFVRITGQDSKGSTVVDLRLGDVFVTGNSVSGGDSSTSSSLTLNYDAFGLISPGGSFGYELSTGTEINPNSIGNIATEPPVANDDQATTDEDASVIISVLANDSDGNGDMLSISNFSQGMNGTVTDNGDGTLTYLGNQDFFGADSFTYTISDGNGGADTATVSVTINAVNDAPIANDDSFSVDEDNVLMGNVKLNDVDVEDHAISLLAVDTQHGVLVLNHDGSFTYTPGADFNGTDSFTYVLRDPDFPATPQDVAVVTITVDPVNGAPIAGDDIITVSEDAGVMTSFSQTFDNSQPTLALNEVIVSSGVFPSNGGSGGILGLAHLFTYAFNFTPTGTVNTNGNLLSISQNTALFSLIGTIYGGNGVTTFGVPNLDSRLSTGDDPNTLLGLQYGTDDITLTSANLPASLGGEDQPFSNEQDSLVVKYMINVDGFFPSESGASLDSIGMIHRFAGNFEPNGMLECDGRLLSIAQYSALFAVIGTTYGGDGQTTFALPDLRGRTIVGAGNGLNPGDVIGEDDTTLTEDNLPLSVGGNNDPFTNQGPALALNMLVALQGLFPSQSGGGGGPDSSVATLGQVVAFAGNFIPGNWALANGAILNISQNPALFALLGTTYGGNGQTNFALPDLQGRSIINANFQDPIGTQSGGSQYQLDPNSFDGSLLINDSDPEGDDISIVAVEGDAMNLGVEITLASGALLTVHADGFYSYNPNGQFEYLDAGETATDTFTYTISDPDGAMDIATVTVMINGVNDAPIANNDSFSVDEDNVLMGNVKVNDSDPEDHAISLLAVDTQHGVLVLNHDGSFTYTPGTDFNGTDSFTYVLRDPDFPTTPQDVATVTITIDPVDDDPIAADDSGMGFTTDEDTSFTTGNVLDNDSDPDGGMLTVDSADTTSAAGAAITNNADGTFDYDPGSLFDYLAVSETATDTFSYTVTDGSGGFDTATVTVTITGVNDAPILPVAQGYNLMLPEDAFNGFLGIGLTNSPDVTDADLSDLVSVNVTSVSQSGDKAGVLTNEQLLPLLFIPGNPIIGAGSTEGEIVLNFSGEAGLFDFLQAGDLLEITYTFTATDSQGATDTSSIDFRITGVNDAPIAAGDSGAAFTTDEDTSFTTGNVLANDSDPDMGDVLNVSDATPLTFLSDAGAMITNNGDGTFDYDPGGLFDYLDAGEATTDSFSYIVSDGNGGFEAAQVTITINGVNDAPIANNDSYMVDEDNVLMGNVKTNDSDPEDHAISLLAVDTQHGVLVLNHDGSFTYTPGADFTGTDSFTYVLRDPDFPTTPQDFAVVTITVDPVNDAPVAMDDDVTTDEDVAIIISVLANDSDVDGDMLSIMSFSQGANGTVTDNGDGTLTYLGNADFNGTDSFTYTISDGNGGTSTATVNVTVDPVNDDPVAMDDDVTTDEDVAIIISVLSNDSDVDGDMLSILSFSQGANGTVTDNGDGTLTYLGNQDYFGTDSFTYTVSDGNGGTDTATVTVTINSVEDDPLDLTGTPGPDTLMGADGNDTLNGLGQDDVLDGAAGDDTLFGAAGDDTLLGQNGEDTLNGAYGDDSLDGGNGADSLLGDRGEDTLLGGEGDDTAKGGRDDDTLLGGGGNDLLIGNNGVDMLNGEDGDDELRGGYGNDVLLGEDGDDLLKGEDLDDSLVGGDGQDTLEGGNDRDTLYGGNDDDLLLGGNGRDILYGENGEDVLRGGFGNDALDGGEGNDALDGGDDNDTLDGGAGVDTLEGGDGRDLLMGGADNDLLMGEGGRDTLLGGGGDDDLRGGNSDDMLEGGDGEDILSGGMGDDTLIGGSGDDTFTFFGNVENGDNLLTDFDTGAGSEDVIRLVGFGEAFDEFADILAAASQVGLNTVIDLGGGNSIILTDTVVADLHQDDFVFI</sequence>
<dbReference type="EMBL" id="QUQO01000001">
    <property type="protein sequence ID" value="RFB05164.1"/>
    <property type="molecule type" value="Genomic_DNA"/>
</dbReference>
<accession>A0A371RI76</accession>
<dbReference type="Gene3D" id="2.30.110.20">
    <property type="entry name" value="Hcp1-like"/>
    <property type="match status" value="6"/>
</dbReference>
<comment type="subcellular location">
    <subcellularLocation>
        <location evidence="1">Secreted</location>
    </subcellularLocation>
</comment>
<gene>
    <name evidence="5" type="ORF">DX908_07790</name>
</gene>
<dbReference type="Gene3D" id="3.90.1340.10">
    <property type="entry name" value="Phage tail collar domain"/>
    <property type="match status" value="3"/>
</dbReference>
<dbReference type="Proteomes" id="UP000264589">
    <property type="component" value="Unassembled WGS sequence"/>
</dbReference>
<dbReference type="NCBIfam" id="NF012211">
    <property type="entry name" value="tand_rpt_95"/>
    <property type="match status" value="9"/>
</dbReference>
<dbReference type="SUPFAM" id="SSF141452">
    <property type="entry name" value="Hcp1-like"/>
    <property type="match status" value="5"/>
</dbReference>
<dbReference type="InterPro" id="IPR018511">
    <property type="entry name" value="Hemolysin-typ_Ca-bd_CS"/>
</dbReference>
<evidence type="ECO:0000313" key="6">
    <source>
        <dbReference type="Proteomes" id="UP000264589"/>
    </source>
</evidence>
<dbReference type="InterPro" id="IPR011083">
    <property type="entry name" value="Phage_tail_collar_dom"/>
</dbReference>
<dbReference type="PRINTS" id="PR00313">
    <property type="entry name" value="CABNDNGRPT"/>
</dbReference>
<dbReference type="GO" id="GO:0005576">
    <property type="term" value="C:extracellular region"/>
    <property type="evidence" value="ECO:0007669"/>
    <property type="project" value="UniProtKB-SubCell"/>
</dbReference>
<dbReference type="PANTHER" id="PTHR38340">
    <property type="entry name" value="S-LAYER PROTEIN"/>
    <property type="match status" value="1"/>
</dbReference>
<dbReference type="Pfam" id="PF17963">
    <property type="entry name" value="Big_9"/>
    <property type="match status" value="4"/>
</dbReference>
<dbReference type="InterPro" id="IPR036624">
    <property type="entry name" value="Hcp1-lik_sf"/>
</dbReference>
<feature type="region of interest" description="Disordered" evidence="3">
    <location>
        <begin position="1849"/>
        <end position="1868"/>
    </location>
</feature>
<feature type="region of interest" description="Disordered" evidence="3">
    <location>
        <begin position="2726"/>
        <end position="2766"/>
    </location>
</feature>
<dbReference type="PROSITE" id="PS00330">
    <property type="entry name" value="HEMOLYSIN_CALCIUM"/>
    <property type="match status" value="7"/>
</dbReference>
<feature type="compositionally biased region" description="Acidic residues" evidence="3">
    <location>
        <begin position="2749"/>
        <end position="2758"/>
    </location>
</feature>
<dbReference type="Pfam" id="PF05638">
    <property type="entry name" value="T6SS_HCP"/>
    <property type="match status" value="4"/>
</dbReference>
<evidence type="ECO:0000256" key="3">
    <source>
        <dbReference type="SAM" id="MobiDB-lite"/>
    </source>
</evidence>
<dbReference type="Gene3D" id="2.60.40.2810">
    <property type="match status" value="3"/>
</dbReference>
<feature type="region of interest" description="Disordered" evidence="3">
    <location>
        <begin position="2620"/>
        <end position="2646"/>
    </location>
</feature>
<dbReference type="Pfam" id="PF17803">
    <property type="entry name" value="Cadherin_4"/>
    <property type="match status" value="4"/>
</dbReference>
<dbReference type="GO" id="GO:0005509">
    <property type="term" value="F:calcium ion binding"/>
    <property type="evidence" value="ECO:0007669"/>
    <property type="project" value="InterPro"/>
</dbReference>
<name>A0A371RI76_9PROT</name>
<dbReference type="Gene3D" id="2.150.10.10">
    <property type="entry name" value="Serralysin-like metalloprotease, C-terminal"/>
    <property type="match status" value="5"/>
</dbReference>
<dbReference type="InterPro" id="IPR037053">
    <property type="entry name" value="Phage_tail_collar_dom_sf"/>
</dbReference>
<dbReference type="SUPFAM" id="SSF88874">
    <property type="entry name" value="Receptor-binding domain of short tail fibre protein gp12"/>
    <property type="match status" value="3"/>
</dbReference>
<dbReference type="InterPro" id="IPR050557">
    <property type="entry name" value="RTX_toxin/Mannuronan_C5-epim"/>
</dbReference>
<feature type="region of interest" description="Disordered" evidence="3">
    <location>
        <begin position="2673"/>
        <end position="2712"/>
    </location>
</feature>
<dbReference type="Pfam" id="PF07484">
    <property type="entry name" value="Collar"/>
    <property type="match status" value="3"/>
</dbReference>
<dbReference type="PROSITE" id="PS50268">
    <property type="entry name" value="CADHERIN_2"/>
    <property type="match status" value="1"/>
</dbReference>
<proteinExistence type="predicted"/>
<comment type="caution">
    <text evidence="5">The sequence shown here is derived from an EMBL/GenBank/DDBJ whole genome shotgun (WGS) entry which is preliminary data.</text>
</comment>
<dbReference type="InParanoid" id="A0A371RI76"/>
<feature type="domain" description="Cadherin" evidence="4">
    <location>
        <begin position="2285"/>
        <end position="2378"/>
    </location>
</feature>
<dbReference type="SUPFAM" id="SSF51120">
    <property type="entry name" value="beta-Roll"/>
    <property type="match status" value="3"/>
</dbReference>
<protein>
    <submittedName>
        <fullName evidence="5">Tandem-95 repeat protein</fullName>
    </submittedName>
</protein>